<dbReference type="Proteomes" id="UP000673691">
    <property type="component" value="Unassembled WGS sequence"/>
</dbReference>
<keyword evidence="7" id="KW-0648">Protein biosynthesis</keyword>
<dbReference type="GO" id="GO:0000049">
    <property type="term" value="F:tRNA binding"/>
    <property type="evidence" value="ECO:0007669"/>
    <property type="project" value="TreeGrafter"/>
</dbReference>
<accession>A0A8H8DJW1</accession>
<protein>
    <recommendedName>
        <fullName evidence="2">Eukaryotic translation initiation factor 2A</fullName>
    </recommendedName>
</protein>
<dbReference type="PIRSF" id="PIRSF017222">
    <property type="entry name" value="eIF2A"/>
    <property type="match status" value="1"/>
</dbReference>
<evidence type="ECO:0000256" key="2">
    <source>
        <dbReference type="ARBA" id="ARBA00013819"/>
    </source>
</evidence>
<feature type="region of interest" description="Disordered" evidence="8">
    <location>
        <begin position="530"/>
        <end position="610"/>
    </location>
</feature>
<reference evidence="10 11" key="1">
    <citation type="journal article" name="Sci. Rep.">
        <title>Genome-scale phylogenetic analyses confirm Olpidium as the closest living zoosporic fungus to the non-flagellated, terrestrial fungi.</title>
        <authorList>
            <person name="Chang Y."/>
            <person name="Rochon D."/>
            <person name="Sekimoto S."/>
            <person name="Wang Y."/>
            <person name="Chovatia M."/>
            <person name="Sandor L."/>
            <person name="Salamov A."/>
            <person name="Grigoriev I.V."/>
            <person name="Stajich J.E."/>
            <person name="Spatafora J.W."/>
        </authorList>
    </citation>
    <scope>NUCLEOTIDE SEQUENCE [LARGE SCALE GENOMIC DNA]</scope>
    <source>
        <strain evidence="10">S191</strain>
    </source>
</reference>
<name>A0A8H8DJW1_9FUNG</name>
<dbReference type="Gene3D" id="2.130.10.10">
    <property type="entry name" value="YVTN repeat-like/Quinoprotein amine dehydrogenase"/>
    <property type="match status" value="1"/>
</dbReference>
<evidence type="ECO:0000256" key="8">
    <source>
        <dbReference type="SAM" id="MobiDB-lite"/>
    </source>
</evidence>
<dbReference type="InterPro" id="IPR011387">
    <property type="entry name" value="TIF2A"/>
</dbReference>
<evidence type="ECO:0000313" key="11">
    <source>
        <dbReference type="Proteomes" id="UP000673691"/>
    </source>
</evidence>
<comment type="caution">
    <text evidence="10">The sequence shown here is derived from an EMBL/GenBank/DDBJ whole genome shotgun (WGS) entry which is preliminary data.</text>
</comment>
<keyword evidence="11" id="KW-1185">Reference proteome</keyword>
<dbReference type="InterPro" id="IPR015943">
    <property type="entry name" value="WD40/YVTN_repeat-like_dom_sf"/>
</dbReference>
<proteinExistence type="inferred from homology"/>
<dbReference type="PANTHER" id="PTHR13227:SF0">
    <property type="entry name" value="EUKARYOTIC TRANSLATION INITIATION FACTOR 2A"/>
    <property type="match status" value="1"/>
</dbReference>
<comment type="similarity">
    <text evidence="1">Belongs to the WD repeat EIF2A family.</text>
</comment>
<organism evidence="10 11">
    <name type="scientific">Olpidium bornovanus</name>
    <dbReference type="NCBI Taxonomy" id="278681"/>
    <lineage>
        <taxon>Eukaryota</taxon>
        <taxon>Fungi</taxon>
        <taxon>Fungi incertae sedis</taxon>
        <taxon>Olpidiomycota</taxon>
        <taxon>Olpidiomycotina</taxon>
        <taxon>Olpidiomycetes</taxon>
        <taxon>Olpidiales</taxon>
        <taxon>Olpidiaceae</taxon>
        <taxon>Olpidium</taxon>
    </lineage>
</organism>
<dbReference type="Pfam" id="PF08662">
    <property type="entry name" value="eIF2A"/>
    <property type="match status" value="1"/>
</dbReference>
<feature type="region of interest" description="Disordered" evidence="8">
    <location>
        <begin position="1"/>
        <end position="28"/>
    </location>
</feature>
<evidence type="ECO:0000256" key="1">
    <source>
        <dbReference type="ARBA" id="ARBA00009573"/>
    </source>
</evidence>
<feature type="non-terminal residue" evidence="10">
    <location>
        <position position="1"/>
    </location>
</feature>
<keyword evidence="4" id="KW-0853">WD repeat</keyword>
<evidence type="ECO:0000313" key="10">
    <source>
        <dbReference type="EMBL" id="KAG5461000.1"/>
    </source>
</evidence>
<sequence>GDDDDDDNNSSNNNNKKPSLRGPLGRLRHGLRGPAAAAVRLPTGSVRTFQYSKNGARLAWATSDAYASTSHSTWFERPSATRATATNSARLLLSLVNISRPRLQRANLRRQDCPTGCDDHTEKRNRNKFLAERHLPRDLGTAKPAKLEDGAVHHNLVLWSAETGEKLVSWPQKNAVGWNLQWSDDEYYCARMVTNEIHFYDVAGIVTAAKTGATPHYRKFKLEGLGQFSISPGKSPSLAVFMPEKKGAPASVRLYSITNFNAALTQKTFYKADRVQFIWNDFGTNLLFLTQTETDKTGKSYYGETNLYYLAVAGNFDCRVHLDKEGAIHDVAWRPNSKEFVVVYGFMPAKATLFDQRANVIHEFGAKPWNFVRFNPQGRIICIAGFGNLAGQMDFWDRNTLQIISSCTTSNASQCEWSPDGRYVMTSTMSPRLRVDNGYTLWHYRGVVVAKGDVDELYQVAWQPRCLDVPLPEMTGKLEPTPKGIEGVTAKPASAKPVGKYRPPGARGAAAPAIYQREDSVAVTSSKAAATASVSQGEQEPSKATLRNKKKRESAKKKKQEEAAAAADSKEGLPAGEPRPSSATNKAADAGHAAVPAGSGMPEMDKKIRNVEKKLRQIAELKERRDRGDALEQTQLQKIATEDSVAKELAALKMAP</sequence>
<dbReference type="GO" id="GO:0003743">
    <property type="term" value="F:translation initiation factor activity"/>
    <property type="evidence" value="ECO:0007669"/>
    <property type="project" value="UniProtKB-KW"/>
</dbReference>
<dbReference type="GO" id="GO:0006417">
    <property type="term" value="P:regulation of translation"/>
    <property type="evidence" value="ECO:0007669"/>
    <property type="project" value="UniProtKB-KW"/>
</dbReference>
<dbReference type="EMBL" id="JAEFCI010004357">
    <property type="protein sequence ID" value="KAG5461000.1"/>
    <property type="molecule type" value="Genomic_DNA"/>
</dbReference>
<evidence type="ECO:0000256" key="5">
    <source>
        <dbReference type="ARBA" id="ARBA00022737"/>
    </source>
</evidence>
<dbReference type="InterPro" id="IPR013979">
    <property type="entry name" value="TIF_beta_prop-like"/>
</dbReference>
<evidence type="ECO:0000256" key="3">
    <source>
        <dbReference type="ARBA" id="ARBA00022540"/>
    </source>
</evidence>
<dbReference type="OrthoDB" id="2194683at2759"/>
<evidence type="ECO:0000256" key="7">
    <source>
        <dbReference type="ARBA" id="ARBA00022917"/>
    </source>
</evidence>
<dbReference type="SUPFAM" id="SSF82171">
    <property type="entry name" value="DPP6 N-terminal domain-like"/>
    <property type="match status" value="1"/>
</dbReference>
<dbReference type="GO" id="GO:0022627">
    <property type="term" value="C:cytosolic small ribosomal subunit"/>
    <property type="evidence" value="ECO:0007669"/>
    <property type="project" value="TreeGrafter"/>
</dbReference>
<dbReference type="GO" id="GO:0003729">
    <property type="term" value="F:mRNA binding"/>
    <property type="evidence" value="ECO:0007669"/>
    <property type="project" value="TreeGrafter"/>
</dbReference>
<dbReference type="PANTHER" id="PTHR13227">
    <property type="entry name" value="EUKARYOTIC TRANSLATION INITIATION FACTOR 2A"/>
    <property type="match status" value="1"/>
</dbReference>
<dbReference type="AlphaFoldDB" id="A0A8H8DJW1"/>
<keyword evidence="6" id="KW-0810">Translation regulation</keyword>
<feature type="compositionally biased region" description="Low complexity" evidence="8">
    <location>
        <begin position="587"/>
        <end position="597"/>
    </location>
</feature>
<feature type="compositionally biased region" description="Basic residues" evidence="8">
    <location>
        <begin position="546"/>
        <end position="558"/>
    </location>
</feature>
<evidence type="ECO:0000256" key="6">
    <source>
        <dbReference type="ARBA" id="ARBA00022845"/>
    </source>
</evidence>
<evidence type="ECO:0000256" key="4">
    <source>
        <dbReference type="ARBA" id="ARBA00022574"/>
    </source>
</evidence>
<keyword evidence="5" id="KW-0677">Repeat</keyword>
<gene>
    <name evidence="10" type="ORF">BJ554DRAFT_6881</name>
</gene>
<evidence type="ECO:0000259" key="9">
    <source>
        <dbReference type="Pfam" id="PF08662"/>
    </source>
</evidence>
<feature type="compositionally biased region" description="Low complexity" evidence="8">
    <location>
        <begin position="9"/>
        <end position="25"/>
    </location>
</feature>
<feature type="domain" description="Translation initiation factor beta propellor-like" evidence="9">
    <location>
        <begin position="267"/>
        <end position="460"/>
    </location>
</feature>
<feature type="region of interest" description="Disordered" evidence="8">
    <location>
        <begin position="478"/>
        <end position="510"/>
    </location>
</feature>
<keyword evidence="3 10" id="KW-0396">Initiation factor</keyword>
<dbReference type="GO" id="GO:0043022">
    <property type="term" value="F:ribosome binding"/>
    <property type="evidence" value="ECO:0007669"/>
    <property type="project" value="TreeGrafter"/>
</dbReference>